<organism evidence="1 2">
    <name type="scientific">Celeribacter baekdonensis B30</name>
    <dbReference type="NCBI Taxonomy" id="1208323"/>
    <lineage>
        <taxon>Bacteria</taxon>
        <taxon>Pseudomonadati</taxon>
        <taxon>Pseudomonadota</taxon>
        <taxon>Alphaproteobacteria</taxon>
        <taxon>Rhodobacterales</taxon>
        <taxon>Roseobacteraceae</taxon>
        <taxon>Celeribacter</taxon>
    </lineage>
</organism>
<reference evidence="1 2" key="1">
    <citation type="submission" date="2012-09" db="EMBL/GenBank/DDBJ databases">
        <title>Celeribacter baekdonensis B30 Genome Sequencing.</title>
        <authorList>
            <person name="Wang W."/>
        </authorList>
    </citation>
    <scope>NUCLEOTIDE SEQUENCE [LARGE SCALE GENOMIC DNA]</scope>
    <source>
        <strain evidence="1 2">B30</strain>
    </source>
</reference>
<evidence type="ECO:0000313" key="1">
    <source>
        <dbReference type="EMBL" id="EKE73255.1"/>
    </source>
</evidence>
<keyword evidence="2" id="KW-1185">Reference proteome</keyword>
<evidence type="ECO:0000313" key="2">
    <source>
        <dbReference type="Proteomes" id="UP000006762"/>
    </source>
</evidence>
<dbReference type="AlphaFoldDB" id="K2K782"/>
<comment type="caution">
    <text evidence="1">The sequence shown here is derived from an EMBL/GenBank/DDBJ whole genome shotgun (WGS) entry which is preliminary data.</text>
</comment>
<dbReference type="Proteomes" id="UP000006762">
    <property type="component" value="Unassembled WGS sequence"/>
</dbReference>
<accession>K2K782</accession>
<gene>
    <name evidence="1" type="ORF">B30_04312</name>
</gene>
<dbReference type="RefSeq" id="WP_009570796.1">
    <property type="nucleotide sequence ID" value="NZ_AMRK01000002.1"/>
</dbReference>
<proteinExistence type="predicted"/>
<name>K2K782_9RHOB</name>
<dbReference type="EMBL" id="AMRK01000002">
    <property type="protein sequence ID" value="EKE73255.1"/>
    <property type="molecule type" value="Genomic_DNA"/>
</dbReference>
<dbReference type="OrthoDB" id="7889187at2"/>
<protein>
    <submittedName>
        <fullName evidence="1">Uncharacterized protein</fullName>
    </submittedName>
</protein>
<sequence length="233" mass="26086">MSDDSQDGMTLRQEVEADLTEDLSQRLHKLIDARTDLGLFRERLIHILTRYETYEIRKPKVTRKARKSQIENLKDKAEKFLAAASALHPQTEQSIDHSIGSEKLRAHWHKFGVLNLDAPDVSESDGMSDCTNAVSEVIAACDDELRQLDETKGEGRKSSNPEVDQLISDLADIYATESQLGKSPIYPSETSEDGYEGGLYLLTKVLLQEYAPTNYASCADGLGQRIRRVLSTL</sequence>